<proteinExistence type="inferred from homology"/>
<evidence type="ECO:0000256" key="5">
    <source>
        <dbReference type="ARBA" id="ARBA00023186"/>
    </source>
</evidence>
<keyword evidence="4" id="KW-0346">Stress response</keyword>
<evidence type="ECO:0000313" key="8">
    <source>
        <dbReference type="Proteomes" id="UP001500751"/>
    </source>
</evidence>
<evidence type="ECO:0000256" key="6">
    <source>
        <dbReference type="RuleBase" id="RU003322"/>
    </source>
</evidence>
<dbReference type="InterPro" id="IPR043129">
    <property type="entry name" value="ATPase_NBD"/>
</dbReference>
<dbReference type="Gene3D" id="3.90.640.10">
    <property type="entry name" value="Actin, Chain A, domain 4"/>
    <property type="match status" value="1"/>
</dbReference>
<evidence type="ECO:0000256" key="4">
    <source>
        <dbReference type="ARBA" id="ARBA00023016"/>
    </source>
</evidence>
<evidence type="ECO:0000256" key="1">
    <source>
        <dbReference type="ARBA" id="ARBA00007381"/>
    </source>
</evidence>
<dbReference type="Gene3D" id="3.30.420.40">
    <property type="match status" value="2"/>
</dbReference>
<dbReference type="Proteomes" id="UP001500751">
    <property type="component" value="Unassembled WGS sequence"/>
</dbReference>
<comment type="caution">
    <text evidence="7">The sequence shown here is derived from an EMBL/GenBank/DDBJ whole genome shotgun (WGS) entry which is preliminary data.</text>
</comment>
<evidence type="ECO:0008006" key="9">
    <source>
        <dbReference type="Google" id="ProtNLM"/>
    </source>
</evidence>
<keyword evidence="3 6" id="KW-0067">ATP-binding</keyword>
<dbReference type="PROSITE" id="PS01036">
    <property type="entry name" value="HSP70_3"/>
    <property type="match status" value="1"/>
</dbReference>
<reference evidence="8" key="1">
    <citation type="journal article" date="2019" name="Int. J. Syst. Evol. Microbiol.">
        <title>The Global Catalogue of Microorganisms (GCM) 10K type strain sequencing project: providing services to taxonomists for standard genome sequencing and annotation.</title>
        <authorList>
            <consortium name="The Broad Institute Genomics Platform"/>
            <consortium name="The Broad Institute Genome Sequencing Center for Infectious Disease"/>
            <person name="Wu L."/>
            <person name="Ma J."/>
        </authorList>
    </citation>
    <scope>NUCLEOTIDE SEQUENCE [LARGE SCALE GENOMIC DNA]</scope>
    <source>
        <strain evidence="8">JCM 16014</strain>
    </source>
</reference>
<keyword evidence="5" id="KW-0143">Chaperone</keyword>
<dbReference type="Pfam" id="PF00012">
    <property type="entry name" value="HSP70"/>
    <property type="match status" value="1"/>
</dbReference>
<evidence type="ECO:0000256" key="3">
    <source>
        <dbReference type="ARBA" id="ARBA00022840"/>
    </source>
</evidence>
<dbReference type="SUPFAM" id="SSF53067">
    <property type="entry name" value="Actin-like ATPase domain"/>
    <property type="match status" value="2"/>
</dbReference>
<keyword evidence="8" id="KW-1185">Reference proteome</keyword>
<keyword evidence="2 6" id="KW-0547">Nucleotide-binding</keyword>
<sequence length="531" mass="56558">MSEPILVIDFGTSSSCAALLADGLLEYILEPSTSQLVWPSSVLVDGTEILVGSRAEGRKTVRATQYRSEIKRYLTRGESPEIGGVDYRPEQLVAEVLRVLRAEAERVHGGPVRYAVLTKPAAFGPGDGRNDRLLAAAHEAGFTVAELLPEPVAAAFSAPSGEAFVPGQLVLVYDFGGGTFDAALIRVGVDDHELIGSDGLPFCGGFDVDVAVADFLCERDAELRALYESGDRGRVAVLDVAERLKKELSESDQALQEVVGIEVALGRADFEAVAANTIAQTIACCSKLLHETGVAPEELDAVFLVGGGSRIPLVSATLAAQLGAPLRSARDPEVAVVRGAAYWASRGEVRSCLPAAFEPAVEPLRWEIPGDHGTLVSWEVEPGEEYEAGALVARVRLPDGKLTRLLAEHGSWVVATHVRPGEVVRSGQWLLTVHRTSGAHWDRSVSHFVGPKRAIVATVKNNRLFLVVGNYINAYDVFTGTLLFSTVYGGAYAHPTAITAGTPNELIVSYSNGRYGTSAVVRINPVTGGQL</sequence>
<comment type="similarity">
    <text evidence="1 6">Belongs to the heat shock protein 70 family.</text>
</comment>
<dbReference type="PRINTS" id="PR00301">
    <property type="entry name" value="HEATSHOCK70"/>
</dbReference>
<evidence type="ECO:0000256" key="2">
    <source>
        <dbReference type="ARBA" id="ARBA00022741"/>
    </source>
</evidence>
<dbReference type="RefSeq" id="WP_344664000.1">
    <property type="nucleotide sequence ID" value="NZ_BAAAQN010000003.1"/>
</dbReference>
<accession>A0ABP5F4P3</accession>
<dbReference type="InterPro" id="IPR013126">
    <property type="entry name" value="Hsp_70_fam"/>
</dbReference>
<dbReference type="InterPro" id="IPR018181">
    <property type="entry name" value="Heat_shock_70_CS"/>
</dbReference>
<dbReference type="EMBL" id="BAAAQN010000003">
    <property type="protein sequence ID" value="GAA2014580.1"/>
    <property type="molecule type" value="Genomic_DNA"/>
</dbReference>
<evidence type="ECO:0000313" key="7">
    <source>
        <dbReference type="EMBL" id="GAA2014580.1"/>
    </source>
</evidence>
<organism evidence="7 8">
    <name type="scientific">Catenulispora yoronensis</name>
    <dbReference type="NCBI Taxonomy" id="450799"/>
    <lineage>
        <taxon>Bacteria</taxon>
        <taxon>Bacillati</taxon>
        <taxon>Actinomycetota</taxon>
        <taxon>Actinomycetes</taxon>
        <taxon>Catenulisporales</taxon>
        <taxon>Catenulisporaceae</taxon>
        <taxon>Catenulispora</taxon>
    </lineage>
</organism>
<dbReference type="PANTHER" id="PTHR19375">
    <property type="entry name" value="HEAT SHOCK PROTEIN 70KDA"/>
    <property type="match status" value="1"/>
</dbReference>
<name>A0ABP5F4P3_9ACTN</name>
<protein>
    <recommendedName>
        <fullName evidence="9">Hsp70 family protein</fullName>
    </recommendedName>
</protein>
<gene>
    <name evidence="7" type="ORF">GCM10009839_06970</name>
</gene>